<reference evidence="1" key="1">
    <citation type="submission" date="2018-01" db="EMBL/GenBank/DDBJ databases">
        <authorList>
            <person name="Regsiter A."/>
            <person name="William W."/>
        </authorList>
    </citation>
    <scope>NUCLEOTIDE SEQUENCE</scope>
    <source>
        <strain evidence="1">TRIP AH-1</strain>
    </source>
</reference>
<organism evidence="1">
    <name type="scientific">uncultured Desulfobacterium sp</name>
    <dbReference type="NCBI Taxonomy" id="201089"/>
    <lineage>
        <taxon>Bacteria</taxon>
        <taxon>Pseudomonadati</taxon>
        <taxon>Thermodesulfobacteriota</taxon>
        <taxon>Desulfobacteria</taxon>
        <taxon>Desulfobacterales</taxon>
        <taxon>Desulfobacteriaceae</taxon>
        <taxon>Desulfobacterium</taxon>
        <taxon>environmental samples</taxon>
    </lineage>
</organism>
<protein>
    <submittedName>
        <fullName evidence="1">Uncharacterized protein</fullName>
    </submittedName>
</protein>
<accession>A0A445MWI8</accession>
<proteinExistence type="predicted"/>
<dbReference type="EMBL" id="OJIN01000110">
    <property type="protein sequence ID" value="SPD73803.1"/>
    <property type="molecule type" value="Genomic_DNA"/>
</dbReference>
<gene>
    <name evidence="1" type="ORF">PITCH_A1980006</name>
</gene>
<name>A0A445MWI8_9BACT</name>
<dbReference type="AlphaFoldDB" id="A0A445MWI8"/>
<sequence length="174" mass="20317">MAVPAETKELAYKVWRDHGQNLSETERVLNGEMGYVISRQSLHAWKTEYDWEGRAARAEAEERLLERESEADLLLLNCIKQRQRYETYFETLPVGTVDNNAVNTYNNILRNILNIRQKMETGQTVDFDRPKIFLEDMQFIAGVLQEIDPEGLKVFSRNFDQIVKRFKDENAKAA</sequence>
<evidence type="ECO:0000313" key="1">
    <source>
        <dbReference type="EMBL" id="SPD73803.1"/>
    </source>
</evidence>